<organism evidence="4 5">
    <name type="scientific">Mucilaginibacter angelicae</name>
    <dbReference type="NCBI Taxonomy" id="869718"/>
    <lineage>
        <taxon>Bacteria</taxon>
        <taxon>Pseudomonadati</taxon>
        <taxon>Bacteroidota</taxon>
        <taxon>Sphingobacteriia</taxon>
        <taxon>Sphingobacteriales</taxon>
        <taxon>Sphingobacteriaceae</taxon>
        <taxon>Mucilaginibacter</taxon>
    </lineage>
</organism>
<evidence type="ECO:0000259" key="2">
    <source>
        <dbReference type="Pfam" id="PF04773"/>
    </source>
</evidence>
<evidence type="ECO:0000313" key="5">
    <source>
        <dbReference type="Proteomes" id="UP001589828"/>
    </source>
</evidence>
<dbReference type="InterPro" id="IPR032508">
    <property type="entry name" value="FecR_C"/>
</dbReference>
<protein>
    <submittedName>
        <fullName evidence="4">FecR family protein</fullName>
    </submittedName>
</protein>
<proteinExistence type="predicted"/>
<dbReference type="Gene3D" id="2.60.120.1440">
    <property type="match status" value="1"/>
</dbReference>
<name>A0ABV6L799_9SPHI</name>
<dbReference type="Pfam" id="PF16344">
    <property type="entry name" value="FecR_C"/>
    <property type="match status" value="1"/>
</dbReference>
<dbReference type="Pfam" id="PF04773">
    <property type="entry name" value="FecR"/>
    <property type="match status" value="1"/>
</dbReference>
<keyword evidence="1" id="KW-0472">Membrane</keyword>
<gene>
    <name evidence="4" type="ORF">ACFFGT_13995</name>
</gene>
<keyword evidence="1" id="KW-1133">Transmembrane helix</keyword>
<dbReference type="PANTHER" id="PTHR30273">
    <property type="entry name" value="PERIPLASMIC SIGNAL SENSOR AND SIGMA FACTOR ACTIVATOR FECR-RELATED"/>
    <property type="match status" value="1"/>
</dbReference>
<feature type="domain" description="Protein FecR C-terminal" evidence="3">
    <location>
        <begin position="317"/>
        <end position="382"/>
    </location>
</feature>
<dbReference type="InterPro" id="IPR006860">
    <property type="entry name" value="FecR"/>
</dbReference>
<feature type="domain" description="FecR protein" evidence="2">
    <location>
        <begin position="181"/>
        <end position="276"/>
    </location>
</feature>
<dbReference type="PIRSF" id="PIRSF018266">
    <property type="entry name" value="FecR"/>
    <property type="match status" value="1"/>
</dbReference>
<dbReference type="PANTHER" id="PTHR30273:SF2">
    <property type="entry name" value="PROTEIN FECR"/>
    <property type="match status" value="1"/>
</dbReference>
<feature type="transmembrane region" description="Helical" evidence="1">
    <location>
        <begin position="79"/>
        <end position="98"/>
    </location>
</feature>
<dbReference type="InterPro" id="IPR012373">
    <property type="entry name" value="Ferrdict_sens_TM"/>
</dbReference>
<dbReference type="EMBL" id="JBHLTS010000022">
    <property type="protein sequence ID" value="MFC0515327.1"/>
    <property type="molecule type" value="Genomic_DNA"/>
</dbReference>
<reference evidence="4 5" key="1">
    <citation type="submission" date="2024-09" db="EMBL/GenBank/DDBJ databases">
        <authorList>
            <person name="Sun Q."/>
            <person name="Mori K."/>
        </authorList>
    </citation>
    <scope>NUCLEOTIDE SEQUENCE [LARGE SCALE GENOMIC DNA]</scope>
    <source>
        <strain evidence="4 5">NCAIM B.02415</strain>
    </source>
</reference>
<comment type="caution">
    <text evidence="4">The sequence shown here is derived from an EMBL/GenBank/DDBJ whole genome shotgun (WGS) entry which is preliminary data.</text>
</comment>
<dbReference type="Gene3D" id="3.55.50.30">
    <property type="match status" value="1"/>
</dbReference>
<evidence type="ECO:0000256" key="1">
    <source>
        <dbReference type="SAM" id="Phobius"/>
    </source>
</evidence>
<dbReference type="RefSeq" id="WP_377023162.1">
    <property type="nucleotide sequence ID" value="NZ_JBHLTS010000022.1"/>
</dbReference>
<keyword evidence="5" id="KW-1185">Reference proteome</keyword>
<evidence type="ECO:0000313" key="4">
    <source>
        <dbReference type="EMBL" id="MFC0515327.1"/>
    </source>
</evidence>
<accession>A0ABV6L799</accession>
<sequence length="384" mass="42450">MEQSIFFELIDKYISGKATAQEQALLEEYYKRLAQDTSFTLNAEQEQALQQLMLQNIRMKMNEGMPVTPVRRMHFFTRYIAAAATILVVLSIGTYFYLKPAKQTSTPIALVKNDVGPGSNKAVLTLANGKQITLNNAQNGNLAQQGATTIQKAGSGLISYLMGDNASQPAETVDKAPEFNTITTPRGGEYKVILPDGTQAWLNAASSIRFPVAFSANKRNVETTGEVYFEVTKDKHKPFTVITGGQTITVLGTHFNVMAYPEEGHIITTLLEGSVEITNGPTTMFLKPHQQAISGEDIIIIPANVDDAVDWKNGITSFSEADIKTIMRMVSRWYDVDVEYQGQPSGRLFTGSISRKSNLSELLKILTLTHIRFSLEGKRLIVKQ</sequence>
<dbReference type="Proteomes" id="UP001589828">
    <property type="component" value="Unassembled WGS sequence"/>
</dbReference>
<keyword evidence="1" id="KW-0812">Transmembrane</keyword>
<evidence type="ECO:0000259" key="3">
    <source>
        <dbReference type="Pfam" id="PF16344"/>
    </source>
</evidence>